<proteinExistence type="predicted"/>
<feature type="transmembrane region" description="Helical" evidence="1">
    <location>
        <begin position="12"/>
        <end position="35"/>
    </location>
</feature>
<name>A0A0P7BR49_9HYPO</name>
<protein>
    <submittedName>
        <fullName evidence="2">Uncharacterized protein</fullName>
    </submittedName>
</protein>
<gene>
    <name evidence="2" type="ORF">AK830_g2901</name>
</gene>
<dbReference type="Proteomes" id="UP000050424">
    <property type="component" value="Unassembled WGS sequence"/>
</dbReference>
<feature type="transmembrane region" description="Helical" evidence="1">
    <location>
        <begin position="84"/>
        <end position="105"/>
    </location>
</feature>
<dbReference type="OrthoDB" id="4940254at2759"/>
<evidence type="ECO:0000313" key="2">
    <source>
        <dbReference type="EMBL" id="KPM43642.1"/>
    </source>
</evidence>
<evidence type="ECO:0000313" key="3">
    <source>
        <dbReference type="Proteomes" id="UP000050424"/>
    </source>
</evidence>
<keyword evidence="1" id="KW-0472">Membrane</keyword>
<comment type="caution">
    <text evidence="2">The sequence shown here is derived from an EMBL/GenBank/DDBJ whole genome shotgun (WGS) entry which is preliminary data.</text>
</comment>
<keyword evidence="1" id="KW-1133">Transmembrane helix</keyword>
<sequence length="187" mass="21207">MPTPPRFLPAHLGLFQAGLRGFAWATALLAVLLLAYVGKSWPSKGQVVVAGIMGSAIAMLNDSWEVVALTDTWQTLPRLSTSRRVLHDLFSLALCIGGMIMMWVSNIHIGTDSDDTTSEERRQDKFLMAALWALLAQVAWRFILAVWGCVDCSRDARAADRRRRRRRRRRNRPPPNDPWYEITGYRV</sequence>
<feature type="transmembrane region" description="Helical" evidence="1">
    <location>
        <begin position="126"/>
        <end position="147"/>
    </location>
</feature>
<dbReference type="EMBL" id="LKCW01000029">
    <property type="protein sequence ID" value="KPM43642.1"/>
    <property type="molecule type" value="Genomic_DNA"/>
</dbReference>
<reference evidence="2 3" key="1">
    <citation type="submission" date="2015-09" db="EMBL/GenBank/DDBJ databases">
        <title>Draft genome of a European isolate of the apple canker pathogen Neonectria ditissima.</title>
        <authorList>
            <person name="Gomez-Cortecero A."/>
            <person name="Harrison R.J."/>
            <person name="Armitage A.D."/>
        </authorList>
    </citation>
    <scope>NUCLEOTIDE SEQUENCE [LARGE SCALE GENOMIC DNA]</scope>
    <source>
        <strain evidence="2 3">R09/05</strain>
    </source>
</reference>
<dbReference type="AlphaFoldDB" id="A0A0P7BR49"/>
<accession>A0A0P7BR49</accession>
<keyword evidence="1" id="KW-0812">Transmembrane</keyword>
<evidence type="ECO:0000256" key="1">
    <source>
        <dbReference type="SAM" id="Phobius"/>
    </source>
</evidence>
<organism evidence="2 3">
    <name type="scientific">Neonectria ditissima</name>
    <dbReference type="NCBI Taxonomy" id="78410"/>
    <lineage>
        <taxon>Eukaryota</taxon>
        <taxon>Fungi</taxon>
        <taxon>Dikarya</taxon>
        <taxon>Ascomycota</taxon>
        <taxon>Pezizomycotina</taxon>
        <taxon>Sordariomycetes</taxon>
        <taxon>Hypocreomycetidae</taxon>
        <taxon>Hypocreales</taxon>
        <taxon>Nectriaceae</taxon>
        <taxon>Neonectria</taxon>
    </lineage>
</organism>
<keyword evidence="3" id="KW-1185">Reference proteome</keyword>